<keyword evidence="3" id="KW-1185">Reference proteome</keyword>
<dbReference type="Pfam" id="PF14559">
    <property type="entry name" value="TPR_19"/>
    <property type="match status" value="1"/>
</dbReference>
<feature type="region of interest" description="Disordered" evidence="1">
    <location>
        <begin position="160"/>
        <end position="180"/>
    </location>
</feature>
<organism evidence="2 3">
    <name type="scientific">Rudaeicoccus suwonensis</name>
    <dbReference type="NCBI Taxonomy" id="657409"/>
    <lineage>
        <taxon>Bacteria</taxon>
        <taxon>Bacillati</taxon>
        <taxon>Actinomycetota</taxon>
        <taxon>Actinomycetes</taxon>
        <taxon>Micrococcales</taxon>
        <taxon>Dermacoccaceae</taxon>
        <taxon>Rudaeicoccus</taxon>
    </lineage>
</organism>
<evidence type="ECO:0000313" key="3">
    <source>
        <dbReference type="Proteomes" id="UP000318297"/>
    </source>
</evidence>
<dbReference type="InterPro" id="IPR011990">
    <property type="entry name" value="TPR-like_helical_dom_sf"/>
</dbReference>
<dbReference type="EMBL" id="VIVQ01000004">
    <property type="protein sequence ID" value="TWE07935.1"/>
    <property type="molecule type" value="Genomic_DNA"/>
</dbReference>
<proteinExistence type="predicted"/>
<evidence type="ECO:0000256" key="1">
    <source>
        <dbReference type="SAM" id="MobiDB-lite"/>
    </source>
</evidence>
<dbReference type="SUPFAM" id="SSF52833">
    <property type="entry name" value="Thioredoxin-like"/>
    <property type="match status" value="1"/>
</dbReference>
<evidence type="ECO:0000313" key="2">
    <source>
        <dbReference type="EMBL" id="TWE07935.1"/>
    </source>
</evidence>
<dbReference type="SUPFAM" id="SSF48452">
    <property type="entry name" value="TPR-like"/>
    <property type="match status" value="1"/>
</dbReference>
<dbReference type="Gene3D" id="3.40.30.10">
    <property type="entry name" value="Glutaredoxin"/>
    <property type="match status" value="1"/>
</dbReference>
<dbReference type="AlphaFoldDB" id="A0A561DX34"/>
<accession>A0A561DX34</accession>
<dbReference type="Proteomes" id="UP000318297">
    <property type="component" value="Unassembled WGS sequence"/>
</dbReference>
<dbReference type="Pfam" id="PF14561">
    <property type="entry name" value="TPR_20"/>
    <property type="match status" value="1"/>
</dbReference>
<gene>
    <name evidence="2" type="ORF">BKA23_3302</name>
</gene>
<comment type="caution">
    <text evidence="2">The sequence shown here is derived from an EMBL/GenBank/DDBJ whole genome shotgun (WGS) entry which is preliminary data.</text>
</comment>
<name>A0A561DX34_9MICO</name>
<dbReference type="InterPro" id="IPR036249">
    <property type="entry name" value="Thioredoxin-like_sf"/>
</dbReference>
<dbReference type="CDD" id="cd02956">
    <property type="entry name" value="ybbN"/>
    <property type="match status" value="1"/>
</dbReference>
<dbReference type="Gene3D" id="1.25.40.10">
    <property type="entry name" value="Tetratricopeptide repeat domain"/>
    <property type="match status" value="1"/>
</dbReference>
<feature type="compositionally biased region" description="Acidic residues" evidence="1">
    <location>
        <begin position="168"/>
        <end position="179"/>
    </location>
</feature>
<reference evidence="2 3" key="1">
    <citation type="submission" date="2019-06" db="EMBL/GenBank/DDBJ databases">
        <title>Sequencing the genomes of 1000 actinobacteria strains.</title>
        <authorList>
            <person name="Klenk H.-P."/>
        </authorList>
    </citation>
    <scope>NUCLEOTIDE SEQUENCE [LARGE SCALE GENOMIC DNA]</scope>
    <source>
        <strain evidence="2 3">DSM 19560</strain>
    </source>
</reference>
<dbReference type="RefSeq" id="WP_145230426.1">
    <property type="nucleotide sequence ID" value="NZ_VIVQ01000004.1"/>
</dbReference>
<dbReference type="OrthoDB" id="5181746at2"/>
<sequence length="315" mass="33083">MTDKPITPASLRGAVDLSSLARPAASRAQSGAGAQPGGATADNVVIEVDDASFGDVVESSVQVPVILAVYSGSRQQSRDHVDSLAALVRSYAGRLILATADIDVAMQIRSALQVQQVPMVLGILKGQPVPLYVGDQPDDAIRQVLDKVLEAAAANGVTGRVEVSGEGAADDDQPAEPELPETHQRAFDAIERGDYAAAVAAYEEALKADPQDEDAKLGLGQVKLLQRTDGVDLAQARQAAAEAPTDVDKQTVVADLDLLGGHVEDAFARLVDLVRATTGDERNAARQHLLELFEVVGPADPRVKKARTALMSALY</sequence>
<protein>
    <submittedName>
        <fullName evidence="2">Putative thioredoxin</fullName>
    </submittedName>
</protein>